<evidence type="ECO:0000256" key="1">
    <source>
        <dbReference type="ARBA" id="ARBA00006484"/>
    </source>
</evidence>
<comment type="similarity">
    <text evidence="1">Belongs to the short-chain dehydrogenases/reductases (SDR) family.</text>
</comment>
<dbReference type="Proteomes" id="UP001203512">
    <property type="component" value="Unassembled WGS sequence"/>
</dbReference>
<dbReference type="InterPro" id="IPR050259">
    <property type="entry name" value="SDR"/>
</dbReference>
<dbReference type="InterPro" id="IPR002347">
    <property type="entry name" value="SDR_fam"/>
</dbReference>
<protein>
    <submittedName>
        <fullName evidence="2">SDR family oxidoreductase</fullName>
    </submittedName>
</protein>
<dbReference type="Pfam" id="PF13561">
    <property type="entry name" value="adh_short_C2"/>
    <property type="match status" value="1"/>
</dbReference>
<dbReference type="PRINTS" id="PR00080">
    <property type="entry name" value="SDRFAMILY"/>
</dbReference>
<keyword evidence="3" id="KW-1185">Reference proteome</keyword>
<dbReference type="InterPro" id="IPR020904">
    <property type="entry name" value="Sc_DH/Rdtase_CS"/>
</dbReference>
<dbReference type="PROSITE" id="PS00061">
    <property type="entry name" value="ADH_SHORT"/>
    <property type="match status" value="1"/>
</dbReference>
<dbReference type="SUPFAM" id="SSF51735">
    <property type="entry name" value="NAD(P)-binding Rossmann-fold domains"/>
    <property type="match status" value="1"/>
</dbReference>
<organism evidence="2 3">
    <name type="scientific">Sphingobium agri</name>
    <dbReference type="NCBI Taxonomy" id="2933566"/>
    <lineage>
        <taxon>Bacteria</taxon>
        <taxon>Pseudomonadati</taxon>
        <taxon>Pseudomonadota</taxon>
        <taxon>Alphaproteobacteria</taxon>
        <taxon>Sphingomonadales</taxon>
        <taxon>Sphingomonadaceae</taxon>
        <taxon>Sphingobium</taxon>
    </lineage>
</organism>
<evidence type="ECO:0000313" key="3">
    <source>
        <dbReference type="Proteomes" id="UP001203512"/>
    </source>
</evidence>
<gene>
    <name evidence="2" type="ORF">MU848_14405</name>
</gene>
<dbReference type="Gene3D" id="3.40.50.720">
    <property type="entry name" value="NAD(P)-binding Rossmann-like Domain"/>
    <property type="match status" value="1"/>
</dbReference>
<proteinExistence type="inferred from homology"/>
<dbReference type="RefSeq" id="WP_247233650.1">
    <property type="nucleotide sequence ID" value="NZ_JALKHS010000011.1"/>
</dbReference>
<dbReference type="InterPro" id="IPR036291">
    <property type="entry name" value="NAD(P)-bd_dom_sf"/>
</dbReference>
<sequence length="252" mass="25997">MTNGLLTGKTGFVTGAASGIGRGIAKVLAAEGANVVLSDLSSSTEEGAHAVAEIEGAGGVARFIAADVTSGADVETLIAQTCTINGRIDFAVNNAGIGLKSMLADSSEDLWDRMNDVNLKSCFRIMRAVLPIMRRQKGGSIVNISSIAGAVGLREAGIYSATKHAMLGLTRTAAGENGDVNVRINAILPNAIRSRLLDGTSPEFLEALLAPQAIKRLGEPEECGHLTAFLLSEKAAFITGACIPIDGGYLAN</sequence>
<accession>A0ABT0E095</accession>
<evidence type="ECO:0000313" key="2">
    <source>
        <dbReference type="EMBL" id="MCK0532778.1"/>
    </source>
</evidence>
<name>A0ABT0E095_9SPHN</name>
<dbReference type="NCBIfam" id="NF005559">
    <property type="entry name" value="PRK07231.1"/>
    <property type="match status" value="1"/>
</dbReference>
<dbReference type="PRINTS" id="PR00081">
    <property type="entry name" value="GDHRDH"/>
</dbReference>
<dbReference type="EMBL" id="JALKHS010000011">
    <property type="protein sequence ID" value="MCK0532778.1"/>
    <property type="molecule type" value="Genomic_DNA"/>
</dbReference>
<reference evidence="2 3" key="1">
    <citation type="submission" date="2022-04" db="EMBL/GenBank/DDBJ databases">
        <authorList>
            <person name="Huq M.A."/>
        </authorList>
    </citation>
    <scope>NUCLEOTIDE SEQUENCE [LARGE SCALE GENOMIC DNA]</scope>
    <source>
        <strain evidence="2 3">MAH-33</strain>
    </source>
</reference>
<dbReference type="PANTHER" id="PTHR42879:SF2">
    <property type="entry name" value="3-OXOACYL-[ACYL-CARRIER-PROTEIN] REDUCTASE FABG"/>
    <property type="match status" value="1"/>
</dbReference>
<dbReference type="CDD" id="cd05233">
    <property type="entry name" value="SDR_c"/>
    <property type="match status" value="1"/>
</dbReference>
<dbReference type="PANTHER" id="PTHR42879">
    <property type="entry name" value="3-OXOACYL-(ACYL-CARRIER-PROTEIN) REDUCTASE"/>
    <property type="match status" value="1"/>
</dbReference>
<comment type="caution">
    <text evidence="2">The sequence shown here is derived from an EMBL/GenBank/DDBJ whole genome shotgun (WGS) entry which is preliminary data.</text>
</comment>